<proteinExistence type="predicted"/>
<protein>
    <submittedName>
        <fullName evidence="1">Uncharacterized protein</fullName>
    </submittedName>
</protein>
<name>A0ABY9VSF4_9BACI</name>
<dbReference type="RefSeq" id="WP_311075641.1">
    <property type="nucleotide sequence ID" value="NZ_CP134494.1"/>
</dbReference>
<dbReference type="EMBL" id="CP134494">
    <property type="protein sequence ID" value="WNF24707.1"/>
    <property type="molecule type" value="Genomic_DNA"/>
</dbReference>
<keyword evidence="2" id="KW-1185">Reference proteome</keyword>
<gene>
    <name evidence="1" type="ORF">RH061_09550</name>
</gene>
<evidence type="ECO:0000313" key="1">
    <source>
        <dbReference type="EMBL" id="WNF24707.1"/>
    </source>
</evidence>
<organism evidence="1 2">
    <name type="scientific">Mesobacillus jeotgali</name>
    <dbReference type="NCBI Taxonomy" id="129985"/>
    <lineage>
        <taxon>Bacteria</taxon>
        <taxon>Bacillati</taxon>
        <taxon>Bacillota</taxon>
        <taxon>Bacilli</taxon>
        <taxon>Bacillales</taxon>
        <taxon>Bacillaceae</taxon>
        <taxon>Mesobacillus</taxon>
    </lineage>
</organism>
<evidence type="ECO:0000313" key="2">
    <source>
        <dbReference type="Proteomes" id="UP001303324"/>
    </source>
</evidence>
<reference evidence="1 2" key="1">
    <citation type="submission" date="2023-09" db="EMBL/GenBank/DDBJ databases">
        <title>Microbial mechanism of fulvic acid promoting antimony reduction mineralization in rice fields.</title>
        <authorList>
            <person name="Chen G."/>
            <person name="Lan J."/>
        </authorList>
    </citation>
    <scope>NUCLEOTIDE SEQUENCE [LARGE SCALE GENOMIC DNA]</scope>
    <source>
        <strain evidence="1 2">PS1</strain>
    </source>
</reference>
<sequence>MNFDMQKANLLAENIKGFAVFVQGCYNNKSGLILNHDKLYQVKLWVEEYKFNQLADELARINMFEWDEKYTFLLVERFTKGLRIIDEYVEYHHSDLFILTARIHTLKNLSALFAVQTEEKSSNDMLIL</sequence>
<dbReference type="Proteomes" id="UP001303324">
    <property type="component" value="Chromosome"/>
</dbReference>
<accession>A0ABY9VSF4</accession>